<comment type="caution">
    <text evidence="4">The sequence shown here is derived from an EMBL/GenBank/DDBJ whole genome shotgun (WGS) entry which is preliminary data.</text>
</comment>
<keyword evidence="1" id="KW-0560">Oxidoreductase</keyword>
<reference evidence="5" key="2">
    <citation type="submission" date="2020-02" db="EMBL/GenBank/DDBJ databases">
        <authorList>
            <person name="Littmann E."/>
            <person name="Sorbara M."/>
        </authorList>
    </citation>
    <scope>NUCLEOTIDE SEQUENCE</scope>
    <source>
        <strain evidence="5">MSK.1.17</strain>
    </source>
</reference>
<dbReference type="Gene3D" id="3.40.50.720">
    <property type="entry name" value="NAD(P)-binding Rossmann-like Domain"/>
    <property type="match status" value="1"/>
</dbReference>
<evidence type="ECO:0000313" key="4">
    <source>
        <dbReference type="EMBL" id="MCG4748995.1"/>
    </source>
</evidence>
<dbReference type="AlphaFoldDB" id="A0AAW5C7U9"/>
<dbReference type="InterPro" id="IPR036291">
    <property type="entry name" value="NAD(P)-bd_dom_sf"/>
</dbReference>
<evidence type="ECO:0000259" key="2">
    <source>
        <dbReference type="Pfam" id="PF01408"/>
    </source>
</evidence>
<dbReference type="InterPro" id="IPR055170">
    <property type="entry name" value="GFO_IDH_MocA-like_dom"/>
</dbReference>
<sequence>MKGIKKVKTAVIGCGAISRIYFENMTNGFEILEVAGCCDLNRQLAGDTAAAYDIPVLTMEEILGDPGIGIVVNLTNPAAHYDVIRNLLEHGKHVYTEKVLAASFGQAKELVSLADEKGKLLCSAPDTFLGAAVQTARYLVESGVIGTVTSCVAVLQRDARLLAEKFPYTSRPGGGIGIDVGIYYTTAMVNILGEVKEVCGMSGVCMPEQSHYFVKNGNFGEAYTQESETYLTGSMQFRNGCVGTLHFNSRSIRTEKPYVAFYGTEGILFLEDPNFFGGDVKVILKGRTEPVVFPHTHGYDGDDRGLGVAEMAWALQKGRVPRTRADMALHSLEVLTGMIESGRTKGFYEMQTRFERQPMLPRGYLGGSYAMNQPEGALAL</sequence>
<dbReference type="Pfam" id="PF01408">
    <property type="entry name" value="GFO_IDH_MocA"/>
    <property type="match status" value="1"/>
</dbReference>
<reference evidence="4" key="3">
    <citation type="submission" date="2022-01" db="EMBL/GenBank/DDBJ databases">
        <title>Collection of gut derived symbiotic bacterial strains cultured from healthy donors.</title>
        <authorList>
            <person name="Lin H."/>
            <person name="Kohout C."/>
            <person name="Waligurski E."/>
            <person name="Pamer E.G."/>
        </authorList>
    </citation>
    <scope>NUCLEOTIDE SEQUENCE</scope>
    <source>
        <strain evidence="4">DFI.6.55</strain>
    </source>
</reference>
<dbReference type="PANTHER" id="PTHR43818">
    <property type="entry name" value="BCDNA.GH03377"/>
    <property type="match status" value="1"/>
</dbReference>
<dbReference type="Pfam" id="PF22725">
    <property type="entry name" value="GFO_IDH_MocA_C3"/>
    <property type="match status" value="1"/>
</dbReference>
<evidence type="ECO:0000256" key="1">
    <source>
        <dbReference type="ARBA" id="ARBA00023002"/>
    </source>
</evidence>
<dbReference type="PANTHER" id="PTHR43818:SF11">
    <property type="entry name" value="BCDNA.GH03377"/>
    <property type="match status" value="1"/>
</dbReference>
<protein>
    <submittedName>
        <fullName evidence="4">Gfo/Idh/MocA family oxidoreductase</fullName>
    </submittedName>
</protein>
<evidence type="ECO:0000313" key="5">
    <source>
        <dbReference type="EMBL" id="NSJ51168.1"/>
    </source>
</evidence>
<accession>A0AAW5C7U9</accession>
<name>A0AAW5C7U9_9FIRM</name>
<proteinExistence type="predicted"/>
<dbReference type="SUPFAM" id="SSF55347">
    <property type="entry name" value="Glyceraldehyde-3-phosphate dehydrogenase-like, C-terminal domain"/>
    <property type="match status" value="1"/>
</dbReference>
<feature type="domain" description="GFO/IDH/MocA-like oxidoreductase" evidence="3">
    <location>
        <begin position="133"/>
        <end position="268"/>
    </location>
</feature>
<evidence type="ECO:0000313" key="7">
    <source>
        <dbReference type="Proteomes" id="UP001299608"/>
    </source>
</evidence>
<keyword evidence="6" id="KW-1185">Reference proteome</keyword>
<evidence type="ECO:0000259" key="3">
    <source>
        <dbReference type="Pfam" id="PF22725"/>
    </source>
</evidence>
<dbReference type="Proteomes" id="UP000669239">
    <property type="component" value="Unassembled WGS sequence"/>
</dbReference>
<gene>
    <name evidence="5" type="ORF">G5B36_21010</name>
    <name evidence="4" type="ORF">L0N08_26625</name>
</gene>
<dbReference type="EMBL" id="JAKNGE010000048">
    <property type="protein sequence ID" value="MCG4748995.1"/>
    <property type="molecule type" value="Genomic_DNA"/>
</dbReference>
<dbReference type="SUPFAM" id="SSF51735">
    <property type="entry name" value="NAD(P)-binding Rossmann-fold domains"/>
    <property type="match status" value="1"/>
</dbReference>
<evidence type="ECO:0000313" key="6">
    <source>
        <dbReference type="Proteomes" id="UP000669239"/>
    </source>
</evidence>
<organism evidence="4 7">
    <name type="scientific">Enterocloster aldenensis</name>
    <dbReference type="NCBI Taxonomy" id="358742"/>
    <lineage>
        <taxon>Bacteria</taxon>
        <taxon>Bacillati</taxon>
        <taxon>Bacillota</taxon>
        <taxon>Clostridia</taxon>
        <taxon>Lachnospirales</taxon>
        <taxon>Lachnospiraceae</taxon>
        <taxon>Enterocloster</taxon>
    </lineage>
</organism>
<reference evidence="5 6" key="1">
    <citation type="journal article" date="2020" name="Cell Host Microbe">
        <title>Functional and Genomic Variation between Human-Derived Isolates of Lachnospiraceae Reveals Inter- and Intra-Species Diversity.</title>
        <authorList>
            <person name="Sorbara M.T."/>
            <person name="Littmann E.R."/>
            <person name="Fontana E."/>
            <person name="Moody T.U."/>
            <person name="Kohout C.E."/>
            <person name="Gjonbalaj M."/>
            <person name="Eaton V."/>
            <person name="Seok R."/>
            <person name="Leiner I.M."/>
            <person name="Pamer E.G."/>
        </authorList>
    </citation>
    <scope>NUCLEOTIDE SEQUENCE [LARGE SCALE GENOMIC DNA]</scope>
    <source>
        <strain evidence="5 6">MSK.1.17</strain>
    </source>
</reference>
<dbReference type="InterPro" id="IPR000683">
    <property type="entry name" value="Gfo/Idh/MocA-like_OxRdtase_N"/>
</dbReference>
<dbReference type="Proteomes" id="UP001299608">
    <property type="component" value="Unassembled WGS sequence"/>
</dbReference>
<dbReference type="InterPro" id="IPR050463">
    <property type="entry name" value="Gfo/Idh/MocA_oxidrdct_glycsds"/>
</dbReference>
<feature type="domain" description="Gfo/Idh/MocA-like oxidoreductase N-terminal" evidence="2">
    <location>
        <begin position="8"/>
        <end position="121"/>
    </location>
</feature>
<dbReference type="EMBL" id="JAAITT010000036">
    <property type="protein sequence ID" value="NSJ51168.1"/>
    <property type="molecule type" value="Genomic_DNA"/>
</dbReference>
<dbReference type="GO" id="GO:0000166">
    <property type="term" value="F:nucleotide binding"/>
    <property type="evidence" value="ECO:0007669"/>
    <property type="project" value="InterPro"/>
</dbReference>
<dbReference type="RefSeq" id="WP_118706636.1">
    <property type="nucleotide sequence ID" value="NZ_JAAITT010000036.1"/>
</dbReference>
<dbReference type="GO" id="GO:0016491">
    <property type="term" value="F:oxidoreductase activity"/>
    <property type="evidence" value="ECO:0007669"/>
    <property type="project" value="UniProtKB-KW"/>
</dbReference>
<dbReference type="Gene3D" id="3.30.360.10">
    <property type="entry name" value="Dihydrodipicolinate Reductase, domain 2"/>
    <property type="match status" value="1"/>
</dbReference>